<proteinExistence type="predicted"/>
<sequence>MYQHPQLTVLEESIPKERVMINVDRSSSLESLKDYSREVTWLFFRDNHWTPFQSNNHFKIEQAFTLGGIYVDIKGRI</sequence>
<comment type="caution">
    <text evidence="1">The sequence shown here is derived from an EMBL/GenBank/DDBJ whole genome shotgun (WGS) entry which is preliminary data.</text>
</comment>
<dbReference type="AlphaFoldDB" id="A0A9P6YBI5"/>
<dbReference type="SUPFAM" id="SSF117839">
    <property type="entry name" value="WWE domain"/>
    <property type="match status" value="1"/>
</dbReference>
<reference evidence="1" key="1">
    <citation type="journal article" date="2020" name="Microb. Genom.">
        <title>Genetic diversity of clinical and environmental Mucorales isolates obtained from an investigation of mucormycosis cases among solid organ transplant recipients.</title>
        <authorList>
            <person name="Nguyen M.H."/>
            <person name="Kaul D."/>
            <person name="Muto C."/>
            <person name="Cheng S.J."/>
            <person name="Richter R.A."/>
            <person name="Bruno V.M."/>
            <person name="Liu G."/>
            <person name="Beyhan S."/>
            <person name="Sundermann A.J."/>
            <person name="Mounaud S."/>
            <person name="Pasculle A.W."/>
            <person name="Nierman W.C."/>
            <person name="Driscoll E."/>
            <person name="Cumbie R."/>
            <person name="Clancy C.J."/>
            <person name="Dupont C.L."/>
        </authorList>
    </citation>
    <scope>NUCLEOTIDE SEQUENCE</scope>
    <source>
        <strain evidence="1">GL16</strain>
    </source>
</reference>
<dbReference type="EMBL" id="JAANIT010000828">
    <property type="protein sequence ID" value="KAG1544176.1"/>
    <property type="molecule type" value="Genomic_DNA"/>
</dbReference>
<evidence type="ECO:0000313" key="1">
    <source>
        <dbReference type="EMBL" id="KAG1544176.1"/>
    </source>
</evidence>
<organism evidence="1 2">
    <name type="scientific">Rhizopus oryzae</name>
    <name type="common">Mucormycosis agent</name>
    <name type="synonym">Rhizopus arrhizus var. delemar</name>
    <dbReference type="NCBI Taxonomy" id="64495"/>
    <lineage>
        <taxon>Eukaryota</taxon>
        <taxon>Fungi</taxon>
        <taxon>Fungi incertae sedis</taxon>
        <taxon>Mucoromycota</taxon>
        <taxon>Mucoromycotina</taxon>
        <taxon>Mucoromycetes</taxon>
        <taxon>Mucorales</taxon>
        <taxon>Mucorineae</taxon>
        <taxon>Rhizopodaceae</taxon>
        <taxon>Rhizopus</taxon>
    </lineage>
</organism>
<name>A0A9P6YBI5_RHIOR</name>
<evidence type="ECO:0000313" key="2">
    <source>
        <dbReference type="Proteomes" id="UP000717996"/>
    </source>
</evidence>
<accession>A0A9P6YBI5</accession>
<protein>
    <submittedName>
        <fullName evidence="1">Uncharacterized protein</fullName>
    </submittedName>
</protein>
<gene>
    <name evidence="1" type="ORF">G6F51_006228</name>
</gene>
<dbReference type="InterPro" id="IPR037197">
    <property type="entry name" value="WWE_dom_sf"/>
</dbReference>
<dbReference type="OrthoDB" id="2257093at2759"/>
<dbReference type="Proteomes" id="UP000717996">
    <property type="component" value="Unassembled WGS sequence"/>
</dbReference>